<dbReference type="Pfam" id="PF20160">
    <property type="entry name" value="C-JID"/>
    <property type="match status" value="1"/>
</dbReference>
<dbReference type="InterPro" id="IPR036390">
    <property type="entry name" value="WH_DNA-bd_sf"/>
</dbReference>
<feature type="domain" description="C-JID" evidence="3">
    <location>
        <begin position="582"/>
        <end position="638"/>
    </location>
</feature>
<feature type="domain" description="Disease resistance protein Roq1-like winged-helix" evidence="4">
    <location>
        <begin position="77"/>
        <end position="148"/>
    </location>
</feature>
<evidence type="ECO:0000256" key="1">
    <source>
        <dbReference type="ARBA" id="ARBA00022614"/>
    </source>
</evidence>
<dbReference type="FunFam" id="3.80.10.10:FF:000386">
    <property type="entry name" value="Disease resistance protein RPS4"/>
    <property type="match status" value="1"/>
</dbReference>
<organism evidence="5 6">
    <name type="scientific">Cardamine amara subsp. amara</name>
    <dbReference type="NCBI Taxonomy" id="228776"/>
    <lineage>
        <taxon>Eukaryota</taxon>
        <taxon>Viridiplantae</taxon>
        <taxon>Streptophyta</taxon>
        <taxon>Embryophyta</taxon>
        <taxon>Tracheophyta</taxon>
        <taxon>Spermatophyta</taxon>
        <taxon>Magnoliopsida</taxon>
        <taxon>eudicotyledons</taxon>
        <taxon>Gunneridae</taxon>
        <taxon>Pentapetalae</taxon>
        <taxon>rosids</taxon>
        <taxon>malvids</taxon>
        <taxon>Brassicales</taxon>
        <taxon>Brassicaceae</taxon>
        <taxon>Cardamineae</taxon>
        <taxon>Cardamine</taxon>
    </lineage>
</organism>
<dbReference type="Pfam" id="PF23952">
    <property type="entry name" value="LRR_EndoS"/>
    <property type="match status" value="1"/>
</dbReference>
<dbReference type="PANTHER" id="PTHR11017">
    <property type="entry name" value="LEUCINE-RICH REPEAT-CONTAINING PROTEIN"/>
    <property type="match status" value="1"/>
</dbReference>
<dbReference type="Gene3D" id="1.10.8.430">
    <property type="entry name" value="Helical domain of apoptotic protease-activating factors"/>
    <property type="match status" value="1"/>
</dbReference>
<dbReference type="FunFam" id="1.10.8.430:FF:000002">
    <property type="entry name" value="Disease resistance protein (TIR-NBS-LRR class)"/>
    <property type="match status" value="1"/>
</dbReference>
<dbReference type="PRINTS" id="PR00364">
    <property type="entry name" value="DISEASERSIST"/>
</dbReference>
<dbReference type="Pfam" id="PF23282">
    <property type="entry name" value="WHD_ROQ1"/>
    <property type="match status" value="1"/>
</dbReference>
<dbReference type="InterPro" id="IPR027417">
    <property type="entry name" value="P-loop_NTPase"/>
</dbReference>
<dbReference type="SUPFAM" id="SSF52058">
    <property type="entry name" value="L domain-like"/>
    <property type="match status" value="1"/>
</dbReference>
<dbReference type="AlphaFoldDB" id="A0ABD1C6A8"/>
<accession>A0ABD1C6A8</accession>
<keyword evidence="6" id="KW-1185">Reference proteome</keyword>
<keyword evidence="2" id="KW-0677">Repeat</keyword>
<evidence type="ECO:0000259" key="4">
    <source>
        <dbReference type="Pfam" id="PF23282"/>
    </source>
</evidence>
<dbReference type="SUPFAM" id="SSF52540">
    <property type="entry name" value="P-loop containing nucleoside triphosphate hydrolases"/>
    <property type="match status" value="1"/>
</dbReference>
<name>A0ABD1C6A8_CARAN</name>
<comment type="caution">
    <text evidence="5">The sequence shown here is derived from an EMBL/GenBank/DDBJ whole genome shotgun (WGS) entry which is preliminary data.</text>
</comment>
<protein>
    <submittedName>
        <fullName evidence="5">Disease resistance protein RPS6</fullName>
    </submittedName>
</protein>
<gene>
    <name evidence="5" type="ORF">V5N11_002782</name>
</gene>
<evidence type="ECO:0000256" key="2">
    <source>
        <dbReference type="ARBA" id="ARBA00022737"/>
    </source>
</evidence>
<sequence length="740" mass="84502">MLCRFAFKKNSPPDDLMELVSEVAFHVGNLPLGLKVLGSFLRGRDKEDWVDMMPRLRNGLDGKIEKTLRLTYDGLDNRKDKAIFRHIACLFNGERVSEIKLLLANSNLDVNIGLKNLVDRSLVHVRGDIIEMHRLLQEMGKEIVRTQSNEPGEREFLTDSKDICYVLDNNTGTKNVLGIALDINEIDELHIHESAFKEMHNLLFLEIYSKVWDRKKEGRWHLSEGFDYLSPKLRLLRLDGYPMRCMPSKFCPENLVKLQMQNSSLEKLWDGAHSLTGLKDMDLWGSENLTEIPDLSMATNLKTLSLSECSSLVELPSSIQYLNKLETLNMAFCTNLETLPIGINLQSLFRLDLNSCSRLRTFPQISTNISELLLLGTSIEEFPSTLRLEKLINLGMSLVKSGKLWERVQPLTPLMTLLSPSLKTLWLSDIPNLVELPSSFQNLNKLEDLSITNCVNLETFPTGINLESLEHLELRGCLRLRTFPNISTNISALDLTRTAIEEVPWWIENFTRLITLHMKECNNLHCVSLNISKLKRLMVVDCSDCKALTKASWNDSPLNMAPVPYQEALLHQQSVSFKSMEFSGEEVPSYFTHRSTETSLTNIPLLHTSPSKTFFRFRACVVVDTESFHTMDHSFVIQFRFKVAYPHLKLKGCGLRLLEDSPSLDNQSCNPNIVPHICESNKSIGDHLDQEALLHQQSTSNSDNLGVYETEHNTVERRTSRKRTHPPVLYTYKRKKKQSG</sequence>
<dbReference type="Proteomes" id="UP001558713">
    <property type="component" value="Unassembled WGS sequence"/>
</dbReference>
<proteinExistence type="predicted"/>
<evidence type="ECO:0000313" key="5">
    <source>
        <dbReference type="EMBL" id="KAL1225003.1"/>
    </source>
</evidence>
<evidence type="ECO:0000259" key="3">
    <source>
        <dbReference type="Pfam" id="PF20160"/>
    </source>
</evidence>
<dbReference type="InterPro" id="IPR045344">
    <property type="entry name" value="C-JID"/>
</dbReference>
<reference evidence="5 6" key="1">
    <citation type="submission" date="2024-04" db="EMBL/GenBank/DDBJ databases">
        <title>Genome assembly C_amara_ONT_v2.</title>
        <authorList>
            <person name="Yant L."/>
            <person name="Moore C."/>
            <person name="Slenker M."/>
        </authorList>
    </citation>
    <scope>NUCLEOTIDE SEQUENCE [LARGE SCALE GENOMIC DNA]</scope>
    <source>
        <tissue evidence="5">Leaf</tissue>
    </source>
</reference>
<dbReference type="InterPro" id="IPR058192">
    <property type="entry name" value="WHD_ROQ1-like"/>
</dbReference>
<dbReference type="PANTHER" id="PTHR11017:SF227">
    <property type="entry name" value="DISEASE RESISTANCE PROTEIN RPS6"/>
    <property type="match status" value="1"/>
</dbReference>
<evidence type="ECO:0000313" key="6">
    <source>
        <dbReference type="Proteomes" id="UP001558713"/>
    </source>
</evidence>
<dbReference type="SUPFAM" id="SSF46785">
    <property type="entry name" value="Winged helix' DNA-binding domain"/>
    <property type="match status" value="1"/>
</dbReference>
<dbReference type="InterPro" id="IPR042197">
    <property type="entry name" value="Apaf_helical"/>
</dbReference>
<dbReference type="EMBL" id="JBANAX010000042">
    <property type="protein sequence ID" value="KAL1225003.1"/>
    <property type="molecule type" value="Genomic_DNA"/>
</dbReference>
<dbReference type="InterPro" id="IPR044974">
    <property type="entry name" value="Disease_R_plants"/>
</dbReference>
<dbReference type="InterPro" id="IPR032675">
    <property type="entry name" value="LRR_dom_sf"/>
</dbReference>
<dbReference type="Gene3D" id="3.80.10.10">
    <property type="entry name" value="Ribonuclease Inhibitor"/>
    <property type="match status" value="3"/>
</dbReference>
<keyword evidence="1" id="KW-0433">Leucine-rich repeat</keyword>